<dbReference type="RefSeq" id="WP_345554286.1">
    <property type="nucleotide sequence ID" value="NZ_BAAAZA010000056.1"/>
</dbReference>
<keyword evidence="2" id="KW-1185">Reference proteome</keyword>
<gene>
    <name evidence="1" type="ORF">GCM10022207_87150</name>
</gene>
<dbReference type="InterPro" id="IPR053842">
    <property type="entry name" value="NikA-like"/>
</dbReference>
<evidence type="ECO:0008006" key="3">
    <source>
        <dbReference type="Google" id="ProtNLM"/>
    </source>
</evidence>
<organism evidence="1 2">
    <name type="scientific">Streptomyces lannensis</name>
    <dbReference type="NCBI Taxonomy" id="766498"/>
    <lineage>
        <taxon>Bacteria</taxon>
        <taxon>Bacillati</taxon>
        <taxon>Actinomycetota</taxon>
        <taxon>Actinomycetes</taxon>
        <taxon>Kitasatosporales</taxon>
        <taxon>Streptomycetaceae</taxon>
        <taxon>Streptomyces</taxon>
    </lineage>
</organism>
<protein>
    <recommendedName>
        <fullName evidence="3">Toxin-antitoxin system HicB family antitoxin</fullName>
    </recommendedName>
</protein>
<reference evidence="2" key="1">
    <citation type="journal article" date="2019" name="Int. J. Syst. Evol. Microbiol.">
        <title>The Global Catalogue of Microorganisms (GCM) 10K type strain sequencing project: providing services to taxonomists for standard genome sequencing and annotation.</title>
        <authorList>
            <consortium name="The Broad Institute Genomics Platform"/>
            <consortium name="The Broad Institute Genome Sequencing Center for Infectious Disease"/>
            <person name="Wu L."/>
            <person name="Ma J."/>
        </authorList>
    </citation>
    <scope>NUCLEOTIDE SEQUENCE [LARGE SCALE GENOMIC DNA]</scope>
    <source>
        <strain evidence="2">JCM 16578</strain>
    </source>
</reference>
<dbReference type="EMBL" id="BAAAZA010000056">
    <property type="protein sequence ID" value="GAA3904445.1"/>
    <property type="molecule type" value="Genomic_DNA"/>
</dbReference>
<dbReference type="SUPFAM" id="SSF47598">
    <property type="entry name" value="Ribbon-helix-helix"/>
    <property type="match status" value="1"/>
</dbReference>
<dbReference type="Pfam" id="PF21983">
    <property type="entry name" value="NikA-like"/>
    <property type="match status" value="1"/>
</dbReference>
<name>A0ABP7LNP0_9ACTN</name>
<evidence type="ECO:0000313" key="2">
    <source>
        <dbReference type="Proteomes" id="UP001501563"/>
    </source>
</evidence>
<dbReference type="InterPro" id="IPR010985">
    <property type="entry name" value="Ribbon_hlx_hlx"/>
</dbReference>
<evidence type="ECO:0000313" key="1">
    <source>
        <dbReference type="EMBL" id="GAA3904445.1"/>
    </source>
</evidence>
<sequence>MKQINVRVDDEIHAGIEARAAAAGMTVQAYAKQVLTDEANDIRHRFLTAGAHFVNEFADAFAEEFASPNSGRGPAATA</sequence>
<comment type="caution">
    <text evidence="1">The sequence shown here is derived from an EMBL/GenBank/DDBJ whole genome shotgun (WGS) entry which is preliminary data.</text>
</comment>
<dbReference type="Proteomes" id="UP001501563">
    <property type="component" value="Unassembled WGS sequence"/>
</dbReference>
<proteinExistence type="predicted"/>
<accession>A0ABP7LNP0</accession>